<proteinExistence type="predicted"/>
<evidence type="ECO:0000313" key="2">
    <source>
        <dbReference type="EMBL" id="QYX82646.1"/>
    </source>
</evidence>
<dbReference type="EMBL" id="CP080647">
    <property type="protein sequence ID" value="QYX82646.1"/>
    <property type="molecule type" value="Genomic_DNA"/>
</dbReference>
<accession>A0ABX8Y374</accession>
<dbReference type="Proteomes" id="UP000827138">
    <property type="component" value="Chromosome"/>
</dbReference>
<feature type="compositionally biased region" description="Basic residues" evidence="1">
    <location>
        <begin position="100"/>
        <end position="115"/>
    </location>
</feature>
<sequence>MDGDRTSKTDPSATKNVTVDSGDGGAYADHDWLSGKVLSTSLRDDQDVSHEHTYHSYWSHNTAQYDGLPNARFVTRVQDRHQHQDQRRLARTHGGERVRQLRSRLHHLRPAHAHR</sequence>
<feature type="compositionally biased region" description="Basic and acidic residues" evidence="1">
    <location>
        <begin position="78"/>
        <end position="99"/>
    </location>
</feature>
<reference evidence="2 3" key="1">
    <citation type="submission" date="2021-08" db="EMBL/GenBank/DDBJ databases">
        <authorList>
            <person name="Ping M."/>
        </authorList>
    </citation>
    <scope>NUCLEOTIDE SEQUENCE [LARGE SCALE GENOMIC DNA]</scope>
    <source>
        <strain evidence="2 3">MG28</strain>
    </source>
</reference>
<gene>
    <name evidence="2" type="ORF">K1J60_44320</name>
</gene>
<feature type="region of interest" description="Disordered" evidence="1">
    <location>
        <begin position="1"/>
        <end position="26"/>
    </location>
</feature>
<organism evidence="2 3">
    <name type="scientific">Streptomyces akebiae</name>
    <dbReference type="NCBI Taxonomy" id="2865673"/>
    <lineage>
        <taxon>Bacteria</taxon>
        <taxon>Bacillati</taxon>
        <taxon>Actinomycetota</taxon>
        <taxon>Actinomycetes</taxon>
        <taxon>Kitasatosporales</taxon>
        <taxon>Streptomycetaceae</taxon>
        <taxon>Streptomyces</taxon>
    </lineage>
</organism>
<keyword evidence="3" id="KW-1185">Reference proteome</keyword>
<protein>
    <submittedName>
        <fullName evidence="2">Uncharacterized protein</fullName>
    </submittedName>
</protein>
<evidence type="ECO:0000313" key="3">
    <source>
        <dbReference type="Proteomes" id="UP000827138"/>
    </source>
</evidence>
<feature type="region of interest" description="Disordered" evidence="1">
    <location>
        <begin position="78"/>
        <end position="115"/>
    </location>
</feature>
<name>A0ABX8Y374_9ACTN</name>
<feature type="compositionally biased region" description="Polar residues" evidence="1">
    <location>
        <begin position="9"/>
        <end position="19"/>
    </location>
</feature>
<dbReference type="RefSeq" id="WP_220651181.1">
    <property type="nucleotide sequence ID" value="NZ_CP080647.1"/>
</dbReference>
<evidence type="ECO:0000256" key="1">
    <source>
        <dbReference type="SAM" id="MobiDB-lite"/>
    </source>
</evidence>